<evidence type="ECO:0000313" key="2">
    <source>
        <dbReference type="Ensembl" id="ENSCCRP00020070173.1"/>
    </source>
</evidence>
<dbReference type="InterPro" id="IPR036691">
    <property type="entry name" value="Endo/exonu/phosph_ase_sf"/>
</dbReference>
<dbReference type="CDD" id="cd01650">
    <property type="entry name" value="RT_nLTR_like"/>
    <property type="match status" value="1"/>
</dbReference>
<dbReference type="PANTHER" id="PTHR31635:SF196">
    <property type="entry name" value="REVERSE TRANSCRIPTASE DOMAIN-CONTAINING PROTEIN-RELATED"/>
    <property type="match status" value="1"/>
</dbReference>
<dbReference type="InterPro" id="IPR005135">
    <property type="entry name" value="Endo/exonuclease/phosphatase"/>
</dbReference>
<dbReference type="Proteomes" id="UP000694701">
    <property type="component" value="Unplaced"/>
</dbReference>
<dbReference type="Ensembl" id="ENSCCRT00020077098.1">
    <property type="protein sequence ID" value="ENSCCRP00020070173.1"/>
    <property type="gene ID" value="ENSCCRG00020032833.1"/>
</dbReference>
<dbReference type="SUPFAM" id="SSF56219">
    <property type="entry name" value="DNase I-like"/>
    <property type="match status" value="1"/>
</dbReference>
<dbReference type="InterPro" id="IPR043502">
    <property type="entry name" value="DNA/RNA_pol_sf"/>
</dbReference>
<dbReference type="InterPro" id="IPR000477">
    <property type="entry name" value="RT_dom"/>
</dbReference>
<dbReference type="Gene3D" id="3.60.10.10">
    <property type="entry name" value="Endonuclease/exonuclease/phosphatase"/>
    <property type="match status" value="1"/>
</dbReference>
<evidence type="ECO:0000259" key="1">
    <source>
        <dbReference type="PROSITE" id="PS50878"/>
    </source>
</evidence>
<dbReference type="Pfam" id="PF03372">
    <property type="entry name" value="Exo_endo_phos"/>
    <property type="match status" value="1"/>
</dbReference>
<accession>A0A8C2HUS2</accession>
<dbReference type="PANTHER" id="PTHR31635">
    <property type="entry name" value="REVERSE TRANSCRIPTASE DOMAIN-CONTAINING PROTEIN-RELATED"/>
    <property type="match status" value="1"/>
</dbReference>
<proteinExistence type="predicted"/>
<organism evidence="2 3">
    <name type="scientific">Cyprinus carpio</name>
    <name type="common">Common carp</name>
    <dbReference type="NCBI Taxonomy" id="7962"/>
    <lineage>
        <taxon>Eukaryota</taxon>
        <taxon>Metazoa</taxon>
        <taxon>Chordata</taxon>
        <taxon>Craniata</taxon>
        <taxon>Vertebrata</taxon>
        <taxon>Euteleostomi</taxon>
        <taxon>Actinopterygii</taxon>
        <taxon>Neopterygii</taxon>
        <taxon>Teleostei</taxon>
        <taxon>Ostariophysi</taxon>
        <taxon>Cypriniformes</taxon>
        <taxon>Cyprinidae</taxon>
        <taxon>Cyprininae</taxon>
        <taxon>Cyprinus</taxon>
    </lineage>
</organism>
<protein>
    <recommendedName>
        <fullName evidence="1">Reverse transcriptase domain-containing protein</fullName>
    </recommendedName>
</protein>
<reference evidence="2" key="1">
    <citation type="submission" date="2025-08" db="UniProtKB">
        <authorList>
            <consortium name="Ensembl"/>
        </authorList>
    </citation>
    <scope>IDENTIFICATION</scope>
</reference>
<evidence type="ECO:0000313" key="3">
    <source>
        <dbReference type="Proteomes" id="UP000694701"/>
    </source>
</evidence>
<dbReference type="CDD" id="cd09076">
    <property type="entry name" value="L1-EN"/>
    <property type="match status" value="1"/>
</dbReference>
<dbReference type="PROSITE" id="PS50878">
    <property type="entry name" value="RT_POL"/>
    <property type="match status" value="1"/>
</dbReference>
<dbReference type="SUPFAM" id="SSF56672">
    <property type="entry name" value="DNA/RNA polymerases"/>
    <property type="match status" value="1"/>
</dbReference>
<dbReference type="Pfam" id="PF00078">
    <property type="entry name" value="RVT_1"/>
    <property type="match status" value="1"/>
</dbReference>
<dbReference type="GO" id="GO:0003824">
    <property type="term" value="F:catalytic activity"/>
    <property type="evidence" value="ECO:0007669"/>
    <property type="project" value="InterPro"/>
</dbReference>
<sequence length="927" mass="106951">MVLSIHSLNVRGLRDSTKRKSIFLYLKRFNPDFYFLQERHSVKDDFKFWRSQWGLDLWMSHGTSSSAGVCILLHRFKGKFLFSDCDPSGRYICLLLEISDIMFIITNLYGPNQQKENEDFLYRMEERILSLLNNYPKSNLVFGGDFNVVMDNNIDRWPPKSNNSNSYLKMFMQRFSLVDSWRETHPSLKVFTWNNKSFSCQSRIDLWLASKELNKISTDIIPSPLSDHKSISIRIPISTNVNSYSTPSYWKLNNSILAYTEVRIKMDDIITNLWNKANEEDNYCSNWELTKYEVGKYFRKFSSDLAKKRKSNESSVICKIASLLAKNVEDMTDFDKAELAEQQQQLDKIYKYKAEGAYVRSRRKWLEENEQSSAYFFRLEKQQAKTNTMGKLMIDGVLNEDQKVIGKFCSKFYTDLYTSKFCHQDATDFFESLQNIQQLNMVDKDFCDAPITTNEIVEAINSLKNGKSPGTDGLTSEFYKLFSKKITPFLLQVFRESIEKTFLPPTICQGIITLIPKPNKDPLFIDNWRPITLLNNDYKIIALVLAKRLKCVLNSIIDETQSGFLPNRHISNNIRLILDLLDYSYLLPKESFILFLDYYKAFDTLEHGFLFQALNRIGFGDSFCNMVKMLYMNSSSSIKLSNSTSPRFFLNRGVRQGCPVSPYLFLIATQFLSSHIKASHLKGISIGNTELIINQLADDTVLFLEDSTQIPAALCTLHLFSKASGLRLNINKCELLPLKDSMISSIDGIAIKNCVTYLGIKITKDNSRCSANLDPIVINTMKRFNCWLQRDLFLKGRGLLVKAEGLSRLTYAAQSLFIDKNTCKIIDGILVKILWKNKPHYLKKSVILNSQQKGGLNFIDFSSLNNIIKINWLNRFLKNPISVWNIFPQLAFSQLGGAKFALMCNYDIYKLPVKLSNFHQQVLLAWT</sequence>
<dbReference type="AlphaFoldDB" id="A0A8C2HUS2"/>
<feature type="domain" description="Reverse transcriptase" evidence="1">
    <location>
        <begin position="496"/>
        <end position="762"/>
    </location>
</feature>
<name>A0A8C2HUS2_CYPCA</name>